<feature type="transmembrane region" description="Helical" evidence="2">
    <location>
        <begin position="284"/>
        <end position="305"/>
    </location>
</feature>
<evidence type="ECO:0000256" key="2">
    <source>
        <dbReference type="SAM" id="Phobius"/>
    </source>
</evidence>
<name>A0A1X6PA71_PORUM</name>
<keyword evidence="2" id="KW-1133">Transmembrane helix</keyword>
<proteinExistence type="predicted"/>
<sequence length="718" mass="76996">MWLAARGVRELVTPSRSPPSLHIRCLIPTRPAPVSPSVPFLSPFLPPPTAFLLVTSPLSKRRCCPTLLSRSVTVLPPTSTSWSTMAPPRRLTPTVPADVLLLLLAAAVAVCLPPAAGKCLERLETHPVEFDACRRGTMCFLFVPEPPLVIVDGLIDTDTPDGPRTPFPCGDAAALHGLRGVSFDLHDKVAGLWPGNGDLCAYAGGPTECTFTELVAYMTNVQEPTHPAYGMALGVAGMLVHTAERSLLALQSASIFEDHLLLVRKRNSDDQAFLMRPLDHGAWLLVRNIFISFYGVILLLCFFVPGPTWKVRFGLPTLRRYCRNFVQNTVGVALVGPERSFEPARALLLATPVLLSGIVLVFYEGAFIAEKVQPRLTESIRRLSQQPSQLCRYTVKVATATEQVFIQLANVDSRRPVAIANLTEQRDEVQVWNTCTTVDECIEQVIHAEINPHCRALGARATTANFISWGSVIHHAFMERPELCRQLEVVDLREDAGGALPIQRFTLGWLFGNVTLYDVSAAAAAGAAVPTPMPTPTGAVTPTPVPVAPALVMGQLLARRAEINFGILQGRMDGRTAAFFNDFRSPWLPCQAPDPEQIHASQLRAPLSIVLAAMLGLSLVLSLASPYLKEEPGEAEAPPPSGVHEDGGVSLWMPTEAAAVGAVGAAGAGGWDLGNDSEGSGGTVEDAYAGGVLRSGPGAARGATRRRPRGGAAKWADP</sequence>
<keyword evidence="4" id="KW-1185">Reference proteome</keyword>
<feature type="transmembrane region" description="Helical" evidence="2">
    <location>
        <begin position="346"/>
        <end position="369"/>
    </location>
</feature>
<keyword evidence="2" id="KW-0472">Membrane</keyword>
<gene>
    <name evidence="3" type="ORF">BU14_0135s0038</name>
</gene>
<dbReference type="AlphaFoldDB" id="A0A1X6PA71"/>
<evidence type="ECO:0000256" key="1">
    <source>
        <dbReference type="SAM" id="MobiDB-lite"/>
    </source>
</evidence>
<protein>
    <submittedName>
        <fullName evidence="3">Uncharacterized protein</fullName>
    </submittedName>
</protein>
<organism evidence="3 4">
    <name type="scientific">Porphyra umbilicalis</name>
    <name type="common">Purple laver</name>
    <name type="synonym">Red alga</name>
    <dbReference type="NCBI Taxonomy" id="2786"/>
    <lineage>
        <taxon>Eukaryota</taxon>
        <taxon>Rhodophyta</taxon>
        <taxon>Bangiophyceae</taxon>
        <taxon>Bangiales</taxon>
        <taxon>Bangiaceae</taxon>
        <taxon>Porphyra</taxon>
    </lineage>
</organism>
<reference evidence="3 4" key="1">
    <citation type="submission" date="2017-03" db="EMBL/GenBank/DDBJ databases">
        <title>WGS assembly of Porphyra umbilicalis.</title>
        <authorList>
            <person name="Brawley S.H."/>
            <person name="Blouin N.A."/>
            <person name="Ficko-Blean E."/>
            <person name="Wheeler G.L."/>
            <person name="Lohr M."/>
            <person name="Goodson H.V."/>
            <person name="Jenkins J.W."/>
            <person name="Blaby-Haas C.E."/>
            <person name="Helliwell K.E."/>
            <person name="Chan C."/>
            <person name="Marriage T."/>
            <person name="Bhattacharya D."/>
            <person name="Klein A.S."/>
            <person name="Badis Y."/>
            <person name="Brodie J."/>
            <person name="Cao Y."/>
            <person name="Collen J."/>
            <person name="Dittami S.M."/>
            <person name="Gachon C.M."/>
            <person name="Green B.R."/>
            <person name="Karpowicz S."/>
            <person name="Kim J.W."/>
            <person name="Kudahl U."/>
            <person name="Lin S."/>
            <person name="Michel G."/>
            <person name="Mittag M."/>
            <person name="Olson B.J."/>
            <person name="Pangilinan J."/>
            <person name="Peng Y."/>
            <person name="Qiu H."/>
            <person name="Shu S."/>
            <person name="Singer J.T."/>
            <person name="Smith A.G."/>
            <person name="Sprecher B.N."/>
            <person name="Wagner V."/>
            <person name="Wang W."/>
            <person name="Wang Z.-Y."/>
            <person name="Yan J."/>
            <person name="Yarish C."/>
            <person name="Zoeuner-Riek S."/>
            <person name="Zhuang Y."/>
            <person name="Zou Y."/>
            <person name="Lindquist E.A."/>
            <person name="Grimwood J."/>
            <person name="Barry K."/>
            <person name="Rokhsar D.S."/>
            <person name="Schmutz J."/>
            <person name="Stiller J.W."/>
            <person name="Grossman A.R."/>
            <person name="Prochnik S.E."/>
        </authorList>
    </citation>
    <scope>NUCLEOTIDE SEQUENCE [LARGE SCALE GENOMIC DNA]</scope>
    <source>
        <strain evidence="3">4086291</strain>
    </source>
</reference>
<accession>A0A1X6PA71</accession>
<dbReference type="EMBL" id="KV918829">
    <property type="protein sequence ID" value="OSX77764.1"/>
    <property type="molecule type" value="Genomic_DNA"/>
</dbReference>
<dbReference type="Proteomes" id="UP000218209">
    <property type="component" value="Unassembled WGS sequence"/>
</dbReference>
<evidence type="ECO:0000313" key="4">
    <source>
        <dbReference type="Proteomes" id="UP000218209"/>
    </source>
</evidence>
<feature type="region of interest" description="Disordered" evidence="1">
    <location>
        <begin position="671"/>
        <end position="718"/>
    </location>
</feature>
<evidence type="ECO:0000313" key="3">
    <source>
        <dbReference type="EMBL" id="OSX77764.1"/>
    </source>
</evidence>
<keyword evidence="2" id="KW-0812">Transmembrane</keyword>